<reference evidence="4" key="1">
    <citation type="submission" date="2018-06" db="EMBL/GenBank/DDBJ databases">
        <authorList>
            <person name="Zhirakovskaya E."/>
        </authorList>
    </citation>
    <scope>NUCLEOTIDE SEQUENCE</scope>
</reference>
<dbReference type="SMART" id="SM00910">
    <property type="entry name" value="HIRAN"/>
    <property type="match status" value="1"/>
</dbReference>
<keyword evidence="2" id="KW-0378">Hydrolase</keyword>
<evidence type="ECO:0000259" key="3">
    <source>
        <dbReference type="SMART" id="SM00910"/>
    </source>
</evidence>
<gene>
    <name evidence="4" type="ORF">MNBD_GAMMA04-1657</name>
</gene>
<proteinExistence type="predicted"/>
<name>A0A3B0WK62_9ZZZZ</name>
<dbReference type="GO" id="GO:0003676">
    <property type="term" value="F:nucleic acid binding"/>
    <property type="evidence" value="ECO:0007669"/>
    <property type="project" value="InterPro"/>
</dbReference>
<dbReference type="GO" id="GO:0016818">
    <property type="term" value="F:hydrolase activity, acting on acid anhydrides, in phosphorus-containing anhydrides"/>
    <property type="evidence" value="ECO:0007669"/>
    <property type="project" value="InterPro"/>
</dbReference>
<evidence type="ECO:0000256" key="1">
    <source>
        <dbReference type="ARBA" id="ARBA00022723"/>
    </source>
</evidence>
<dbReference type="Gene3D" id="3.30.70.2330">
    <property type="match status" value="1"/>
</dbReference>
<dbReference type="Pfam" id="PF08797">
    <property type="entry name" value="HIRAN"/>
    <property type="match status" value="1"/>
</dbReference>
<organism evidence="4">
    <name type="scientific">hydrothermal vent metagenome</name>
    <dbReference type="NCBI Taxonomy" id="652676"/>
    <lineage>
        <taxon>unclassified sequences</taxon>
        <taxon>metagenomes</taxon>
        <taxon>ecological metagenomes</taxon>
    </lineage>
</organism>
<accession>A0A3B0WK62</accession>
<dbReference type="GO" id="GO:0008270">
    <property type="term" value="F:zinc ion binding"/>
    <property type="evidence" value="ECO:0007669"/>
    <property type="project" value="InterPro"/>
</dbReference>
<feature type="domain" description="HIRAN" evidence="3">
    <location>
        <begin position="3"/>
        <end position="118"/>
    </location>
</feature>
<dbReference type="EMBL" id="UOFB01000010">
    <property type="protein sequence ID" value="VAW43944.1"/>
    <property type="molecule type" value="Genomic_DNA"/>
</dbReference>
<evidence type="ECO:0000313" key="4">
    <source>
        <dbReference type="EMBL" id="VAW43944.1"/>
    </source>
</evidence>
<protein>
    <recommendedName>
        <fullName evidence="3">HIRAN domain-containing protein</fullName>
    </recommendedName>
</protein>
<keyword evidence="1" id="KW-0479">Metal-binding</keyword>
<dbReference type="InterPro" id="IPR014905">
    <property type="entry name" value="HIRAN"/>
</dbReference>
<dbReference type="AlphaFoldDB" id="A0A3B0WK62"/>
<evidence type="ECO:0000256" key="2">
    <source>
        <dbReference type="ARBA" id="ARBA00022801"/>
    </source>
</evidence>
<sequence>MIWHTVQFPIKGTYYYAADLALEYGWIAANTTLILKPEPDNPYDPNAIQIWCHNPNDISSDAPKLLIGYVPRALAKQLQPVFKADKNQIHPLHAQVIHRAKRGKQIEIDGQIQLSFSWRKQLKIQWICFWIRQQQRFTHFKNRFQNS</sequence>